<dbReference type="GO" id="GO:0046872">
    <property type="term" value="F:metal ion binding"/>
    <property type="evidence" value="ECO:0007669"/>
    <property type="project" value="UniProtKB-KW"/>
</dbReference>
<dbReference type="InterPro" id="IPR050197">
    <property type="entry name" value="Aldolase_class_II_sugar_metab"/>
</dbReference>
<name>K0IB92_NITGG</name>
<keyword evidence="5" id="KW-1185">Reference proteome</keyword>
<dbReference type="InterPro" id="IPR036409">
    <property type="entry name" value="Aldolase_II/adducin_N_sf"/>
</dbReference>
<dbReference type="STRING" id="1237085.Ngar_c16480"/>
<reference evidence="4 5" key="1">
    <citation type="journal article" date="2012" name="Environ. Microbiol.">
        <title>The genome of the ammonia-oxidizing Candidatus Nitrososphaera gargensis: insights into metabolic versatility and environmental adaptations.</title>
        <authorList>
            <person name="Spang A."/>
            <person name="Poehlein A."/>
            <person name="Offre P."/>
            <person name="Zumbragel S."/>
            <person name="Haider S."/>
            <person name="Rychlik N."/>
            <person name="Nowka B."/>
            <person name="Schmeisser C."/>
            <person name="Lebedeva E.V."/>
            <person name="Rattei T."/>
            <person name="Bohm C."/>
            <person name="Schmid M."/>
            <person name="Galushko A."/>
            <person name="Hatzenpichler R."/>
            <person name="Weinmaier T."/>
            <person name="Daniel R."/>
            <person name="Schleper C."/>
            <person name="Spieck E."/>
            <person name="Streit W."/>
            <person name="Wagner M."/>
        </authorList>
    </citation>
    <scope>NUCLEOTIDE SEQUENCE [LARGE SCALE GENOMIC DNA]</scope>
    <source>
        <strain evidence="5">Ga9.2</strain>
    </source>
</reference>
<organism evidence="4 5">
    <name type="scientific">Nitrososphaera gargensis (strain Ga9.2)</name>
    <dbReference type="NCBI Taxonomy" id="1237085"/>
    <lineage>
        <taxon>Archaea</taxon>
        <taxon>Nitrososphaerota</taxon>
        <taxon>Nitrososphaeria</taxon>
        <taxon>Nitrososphaerales</taxon>
        <taxon>Nitrososphaeraceae</taxon>
        <taxon>Nitrososphaera</taxon>
    </lineage>
</organism>
<feature type="domain" description="Class II aldolase/adducin N-terminal" evidence="3">
    <location>
        <begin position="5"/>
        <end position="181"/>
    </location>
</feature>
<accession>K0IB92</accession>
<dbReference type="Pfam" id="PF00596">
    <property type="entry name" value="Aldolase_II"/>
    <property type="match status" value="1"/>
</dbReference>
<dbReference type="SMART" id="SM01007">
    <property type="entry name" value="Aldolase_II"/>
    <property type="match status" value="1"/>
</dbReference>
<evidence type="ECO:0000256" key="2">
    <source>
        <dbReference type="ARBA" id="ARBA00023239"/>
    </source>
</evidence>
<dbReference type="GO" id="GO:0016832">
    <property type="term" value="F:aldehyde-lyase activity"/>
    <property type="evidence" value="ECO:0007669"/>
    <property type="project" value="TreeGrafter"/>
</dbReference>
<evidence type="ECO:0000259" key="3">
    <source>
        <dbReference type="SMART" id="SM01007"/>
    </source>
</evidence>
<dbReference type="HOGENOM" id="CLU_006033_3_4_2"/>
<dbReference type="RefSeq" id="WP_015019118.1">
    <property type="nucleotide sequence ID" value="NC_018719.1"/>
</dbReference>
<gene>
    <name evidence="4" type="ordered locus">Ngar_c16480</name>
</gene>
<evidence type="ECO:0000313" key="5">
    <source>
        <dbReference type="Proteomes" id="UP000008037"/>
    </source>
</evidence>
<proteinExistence type="predicted"/>
<evidence type="ECO:0000313" key="4">
    <source>
        <dbReference type="EMBL" id="AFU58581.1"/>
    </source>
</evidence>
<dbReference type="GeneID" id="13797907"/>
<evidence type="ECO:0000256" key="1">
    <source>
        <dbReference type="ARBA" id="ARBA00022723"/>
    </source>
</evidence>
<sequence length="197" mass="21224">MDSRKELVDCVKSLYGMGLTTPVSGNHSIRSGGSLMWITPSGVPRYRMRPADLVRVDLKTGKAIGRSKPSIELGMHRSIYNVRPDINAIVHVHSPFTIGVSISAKRFWHVIGEAKMVVGEPAVITNRPSGSAELAKAVSDEFKKGARAVVIKNHGVVAGGSDIDHARAIVESLEEWAKILTIAQVFGGVSSWLDDDG</sequence>
<dbReference type="SUPFAM" id="SSF53639">
    <property type="entry name" value="AraD/HMP-PK domain-like"/>
    <property type="match status" value="1"/>
</dbReference>
<dbReference type="KEGG" id="nga:Ngar_c16480"/>
<dbReference type="BioCyc" id="CNIT1237085:G1324-1646-MONOMER"/>
<dbReference type="UniPathway" id="UPA00071"/>
<keyword evidence="2" id="KW-0456">Lyase</keyword>
<dbReference type="GO" id="GO:0019323">
    <property type="term" value="P:pentose catabolic process"/>
    <property type="evidence" value="ECO:0007669"/>
    <property type="project" value="TreeGrafter"/>
</dbReference>
<protein>
    <submittedName>
        <fullName evidence="4">Putative class II aldolase/adducin family protein</fullName>
    </submittedName>
</protein>
<dbReference type="OrthoDB" id="18709at2157"/>
<dbReference type="AlphaFoldDB" id="K0IB92"/>
<dbReference type="PANTHER" id="PTHR22789">
    <property type="entry name" value="FUCULOSE PHOSPHATE ALDOLASE"/>
    <property type="match status" value="1"/>
</dbReference>
<dbReference type="Proteomes" id="UP000008037">
    <property type="component" value="Chromosome"/>
</dbReference>
<keyword evidence="1" id="KW-0479">Metal-binding</keyword>
<dbReference type="Gene3D" id="3.40.225.10">
    <property type="entry name" value="Class II aldolase/adducin N-terminal domain"/>
    <property type="match status" value="1"/>
</dbReference>
<dbReference type="EMBL" id="CP002408">
    <property type="protein sequence ID" value="AFU58581.1"/>
    <property type="molecule type" value="Genomic_DNA"/>
</dbReference>
<dbReference type="InterPro" id="IPR001303">
    <property type="entry name" value="Aldolase_II/adducin_N"/>
</dbReference>
<dbReference type="PANTHER" id="PTHR22789:SF0">
    <property type="entry name" value="3-OXO-TETRONATE 4-PHOSPHATE DECARBOXYLASE-RELATED"/>
    <property type="match status" value="1"/>
</dbReference>
<dbReference type="InParanoid" id="K0IB92"/>
<dbReference type="GO" id="GO:0005829">
    <property type="term" value="C:cytosol"/>
    <property type="evidence" value="ECO:0007669"/>
    <property type="project" value="TreeGrafter"/>
</dbReference>